<accession>A0A840Q809</accession>
<sequence>MESRGRVVVGVDGSELSLTAVRWAAGEADLRPAKQLHVVMASGDPMWDDEAWEILRPVVDQIAGDHPSLEVS</sequence>
<evidence type="ECO:0000313" key="3">
    <source>
        <dbReference type="Proteomes" id="UP000584374"/>
    </source>
</evidence>
<dbReference type="SUPFAM" id="SSF52402">
    <property type="entry name" value="Adenine nucleotide alpha hydrolases-like"/>
    <property type="match status" value="1"/>
</dbReference>
<proteinExistence type="predicted"/>
<dbReference type="AlphaFoldDB" id="A0A840Q809"/>
<evidence type="ECO:0000259" key="1">
    <source>
        <dbReference type="Pfam" id="PF00582"/>
    </source>
</evidence>
<keyword evidence="3" id="KW-1185">Reference proteome</keyword>
<dbReference type="EMBL" id="JACHIW010000001">
    <property type="protein sequence ID" value="MBB5155990.1"/>
    <property type="molecule type" value="Genomic_DNA"/>
</dbReference>
<comment type="caution">
    <text evidence="2">The sequence shown here is derived from an EMBL/GenBank/DDBJ whole genome shotgun (WGS) entry which is preliminary data.</text>
</comment>
<dbReference type="InterPro" id="IPR006016">
    <property type="entry name" value="UspA"/>
</dbReference>
<organism evidence="2 3">
    <name type="scientific">Saccharopolyspora phatthalungensis</name>
    <dbReference type="NCBI Taxonomy" id="664693"/>
    <lineage>
        <taxon>Bacteria</taxon>
        <taxon>Bacillati</taxon>
        <taxon>Actinomycetota</taxon>
        <taxon>Actinomycetes</taxon>
        <taxon>Pseudonocardiales</taxon>
        <taxon>Pseudonocardiaceae</taxon>
        <taxon>Saccharopolyspora</taxon>
    </lineage>
</organism>
<evidence type="ECO:0000313" key="2">
    <source>
        <dbReference type="EMBL" id="MBB5155990.1"/>
    </source>
</evidence>
<dbReference type="Gene3D" id="3.40.50.620">
    <property type="entry name" value="HUPs"/>
    <property type="match status" value="1"/>
</dbReference>
<feature type="domain" description="UspA" evidence="1">
    <location>
        <begin position="5"/>
        <end position="56"/>
    </location>
</feature>
<reference evidence="2 3" key="1">
    <citation type="submission" date="2020-08" db="EMBL/GenBank/DDBJ databases">
        <title>Sequencing the genomes of 1000 actinobacteria strains.</title>
        <authorList>
            <person name="Klenk H.-P."/>
        </authorList>
    </citation>
    <scope>NUCLEOTIDE SEQUENCE [LARGE SCALE GENOMIC DNA]</scope>
    <source>
        <strain evidence="2 3">DSM 45584</strain>
    </source>
</reference>
<dbReference type="RefSeq" id="WP_184727216.1">
    <property type="nucleotide sequence ID" value="NZ_JACHIW010000001.1"/>
</dbReference>
<gene>
    <name evidence="2" type="ORF">BJ970_003524</name>
</gene>
<dbReference type="Proteomes" id="UP000584374">
    <property type="component" value="Unassembled WGS sequence"/>
</dbReference>
<dbReference type="Pfam" id="PF00582">
    <property type="entry name" value="Usp"/>
    <property type="match status" value="1"/>
</dbReference>
<protein>
    <submittedName>
        <fullName evidence="2">Nucleotide-binding universal stress UspA family protein</fullName>
    </submittedName>
</protein>
<name>A0A840Q809_9PSEU</name>
<dbReference type="InterPro" id="IPR014729">
    <property type="entry name" value="Rossmann-like_a/b/a_fold"/>
</dbReference>